<dbReference type="Proteomes" id="UP000199559">
    <property type="component" value="Unassembled WGS sequence"/>
</dbReference>
<feature type="signal peptide" evidence="1">
    <location>
        <begin position="1"/>
        <end position="20"/>
    </location>
</feature>
<gene>
    <name evidence="2" type="ORF">SAMN05443431_10979</name>
</gene>
<feature type="chain" id="PRO_5011447347" evidence="1">
    <location>
        <begin position="21"/>
        <end position="155"/>
    </location>
</feature>
<keyword evidence="3" id="KW-1185">Reference proteome</keyword>
<keyword evidence="1" id="KW-0732">Signal</keyword>
<dbReference type="AlphaFoldDB" id="A0A1I3SB53"/>
<dbReference type="RefSeq" id="WP_090841764.1">
    <property type="nucleotide sequence ID" value="NZ_FORM01000009.1"/>
</dbReference>
<dbReference type="STRING" id="1144750.SAMN05443431_10979"/>
<proteinExistence type="predicted"/>
<evidence type="ECO:0000313" key="3">
    <source>
        <dbReference type="Proteomes" id="UP000199559"/>
    </source>
</evidence>
<evidence type="ECO:0000313" key="2">
    <source>
        <dbReference type="EMBL" id="SFJ54777.1"/>
    </source>
</evidence>
<dbReference type="EMBL" id="FORM01000009">
    <property type="protein sequence ID" value="SFJ54777.1"/>
    <property type="molecule type" value="Genomic_DNA"/>
</dbReference>
<accession>A0A1I3SB53</accession>
<protein>
    <submittedName>
        <fullName evidence="2">Uncharacterized protein</fullName>
    </submittedName>
</protein>
<name>A0A1I3SB53_9FLAO</name>
<sequence length="155" mass="16755">MKIAIITLGLIASSTLFANAAELDLLDQQLLTDTSITLPINTPIEPENDAETQIYQWSVKTTTGAFTGTADNLKDANKQIAMVSKTATILQKDITSINLSKAKSTEQVYTWGVVTDRGYATGVATSADQAEKMVKLMGNTEVPKSKIIESFKPNK</sequence>
<organism evidence="2 3">
    <name type="scientific">Olleya namhaensis</name>
    <dbReference type="NCBI Taxonomy" id="1144750"/>
    <lineage>
        <taxon>Bacteria</taxon>
        <taxon>Pseudomonadati</taxon>
        <taxon>Bacteroidota</taxon>
        <taxon>Flavobacteriia</taxon>
        <taxon>Flavobacteriales</taxon>
        <taxon>Flavobacteriaceae</taxon>
    </lineage>
</organism>
<evidence type="ECO:0000256" key="1">
    <source>
        <dbReference type="SAM" id="SignalP"/>
    </source>
</evidence>
<reference evidence="3" key="1">
    <citation type="submission" date="2016-10" db="EMBL/GenBank/DDBJ databases">
        <authorList>
            <person name="Varghese N."/>
            <person name="Submissions S."/>
        </authorList>
    </citation>
    <scope>NUCLEOTIDE SEQUENCE [LARGE SCALE GENOMIC DNA]</scope>
    <source>
        <strain evidence="3">DSM 28881</strain>
    </source>
</reference>